<protein>
    <submittedName>
        <fullName evidence="2">NAD-dependent epimerase/dehydratase</fullName>
    </submittedName>
</protein>
<feature type="domain" description="NAD-dependent epimerase/dehydratase" evidence="1">
    <location>
        <begin position="3"/>
        <end position="217"/>
    </location>
</feature>
<evidence type="ECO:0000259" key="1">
    <source>
        <dbReference type="Pfam" id="PF01370"/>
    </source>
</evidence>
<dbReference type="Gene3D" id="3.40.50.720">
    <property type="entry name" value="NAD(P)-binding Rossmann-like Domain"/>
    <property type="match status" value="1"/>
</dbReference>
<accession>A0ABQ3V704</accession>
<proteinExistence type="predicted"/>
<organism evidence="2 3">
    <name type="scientific">Ktedonobacter robiniae</name>
    <dbReference type="NCBI Taxonomy" id="2778365"/>
    <lineage>
        <taxon>Bacteria</taxon>
        <taxon>Bacillati</taxon>
        <taxon>Chloroflexota</taxon>
        <taxon>Ktedonobacteria</taxon>
        <taxon>Ktedonobacterales</taxon>
        <taxon>Ktedonobacteraceae</taxon>
        <taxon>Ktedonobacter</taxon>
    </lineage>
</organism>
<gene>
    <name evidence="2" type="ORF">KSB_91440</name>
</gene>
<dbReference type="PANTHER" id="PTHR48079">
    <property type="entry name" value="PROTEIN YEEZ"/>
    <property type="match status" value="1"/>
</dbReference>
<name>A0ABQ3V704_9CHLR</name>
<dbReference type="PANTHER" id="PTHR48079:SF6">
    <property type="entry name" value="NAD(P)-BINDING DOMAIN-CONTAINING PROTEIN-RELATED"/>
    <property type="match status" value="1"/>
</dbReference>
<sequence>MKVFVTGASGFIGSAVVRDLIESGHQVLGLARSDAAAAKIASASAEVHRGSLDDLDSLRSGAASSDGVIHLGFVHNFSDYEGSARTDLRAVQTIGAALEGSGKPFVITSGTLMLAFFLPQGHLGTEKDVADAGSVASRPRVASENAVLALAERGVRSSVVRLSPSVHDKRRGGFAEVLVSIAREKGVSGYVGDGSNRWPAVHQLDAARLFRLALEKAPAGSMLHRVAEEGVPIRTIAEVIGRHLDVPVVSISPEDAGKHFSWLGLFSSTDNVTSSALTRELLGWQPVHPTLIQDLEEGHYFHHER</sequence>
<dbReference type="EMBL" id="BNJG01000006">
    <property type="protein sequence ID" value="GHO60669.1"/>
    <property type="molecule type" value="Genomic_DNA"/>
</dbReference>
<dbReference type="RefSeq" id="WP_201376737.1">
    <property type="nucleotide sequence ID" value="NZ_BNJG01000006.1"/>
</dbReference>
<dbReference type="InterPro" id="IPR001509">
    <property type="entry name" value="Epimerase_deHydtase"/>
</dbReference>
<evidence type="ECO:0000313" key="3">
    <source>
        <dbReference type="Proteomes" id="UP000654345"/>
    </source>
</evidence>
<dbReference type="InterPro" id="IPR051783">
    <property type="entry name" value="NAD(P)-dependent_oxidoreduct"/>
</dbReference>
<dbReference type="Proteomes" id="UP000654345">
    <property type="component" value="Unassembled WGS sequence"/>
</dbReference>
<dbReference type="Pfam" id="PF01370">
    <property type="entry name" value="Epimerase"/>
    <property type="match status" value="1"/>
</dbReference>
<reference evidence="2 3" key="1">
    <citation type="journal article" date="2021" name="Int. J. Syst. Evol. Microbiol.">
        <title>Reticulibacter mediterranei gen. nov., sp. nov., within the new family Reticulibacteraceae fam. nov., and Ktedonospora formicarum gen. nov., sp. nov., Ktedonobacter robiniae sp. nov., Dictyobacter formicarum sp. nov. and Dictyobacter arantiisoli sp. nov., belonging to the class Ktedonobacteria.</title>
        <authorList>
            <person name="Yabe S."/>
            <person name="Zheng Y."/>
            <person name="Wang C.M."/>
            <person name="Sakai Y."/>
            <person name="Abe K."/>
            <person name="Yokota A."/>
            <person name="Donadio S."/>
            <person name="Cavaletti L."/>
            <person name="Monciardini P."/>
        </authorList>
    </citation>
    <scope>NUCLEOTIDE SEQUENCE [LARGE SCALE GENOMIC DNA]</scope>
    <source>
        <strain evidence="2 3">SOSP1-30</strain>
    </source>
</reference>
<comment type="caution">
    <text evidence="2">The sequence shown here is derived from an EMBL/GenBank/DDBJ whole genome shotgun (WGS) entry which is preliminary data.</text>
</comment>
<dbReference type="SUPFAM" id="SSF51735">
    <property type="entry name" value="NAD(P)-binding Rossmann-fold domains"/>
    <property type="match status" value="1"/>
</dbReference>
<keyword evidence="3" id="KW-1185">Reference proteome</keyword>
<dbReference type="CDD" id="cd05262">
    <property type="entry name" value="SDR_a7"/>
    <property type="match status" value="1"/>
</dbReference>
<evidence type="ECO:0000313" key="2">
    <source>
        <dbReference type="EMBL" id="GHO60669.1"/>
    </source>
</evidence>
<dbReference type="InterPro" id="IPR036291">
    <property type="entry name" value="NAD(P)-bd_dom_sf"/>
</dbReference>